<gene>
    <name evidence="1" type="ORF">DPRO_2072</name>
</gene>
<dbReference type="KEGG" id="pprf:DPRO_2072"/>
<protein>
    <submittedName>
        <fullName evidence="1">Uncharacterized protein</fullName>
    </submittedName>
</protein>
<reference evidence="2" key="1">
    <citation type="submission" date="2017-09" db="EMBL/GenBank/DDBJ databases">
        <authorList>
            <person name="Regsiter A."/>
            <person name="William W."/>
        </authorList>
    </citation>
    <scope>NUCLEOTIDE SEQUENCE [LARGE SCALE GENOMIC DNA]</scope>
    <source>
        <strain evidence="2">500-1</strain>
    </source>
</reference>
<proteinExistence type="predicted"/>
<name>A0A2C8FAR4_9BACT</name>
<evidence type="ECO:0000313" key="1">
    <source>
        <dbReference type="EMBL" id="SOB58976.1"/>
    </source>
</evidence>
<dbReference type="Proteomes" id="UP000219215">
    <property type="component" value="Chromosome DPRO"/>
</dbReference>
<dbReference type="AlphaFoldDB" id="A0A2C8FAR4"/>
<evidence type="ECO:0000313" key="2">
    <source>
        <dbReference type="Proteomes" id="UP000219215"/>
    </source>
</evidence>
<dbReference type="EMBL" id="LT907975">
    <property type="protein sequence ID" value="SOB58976.1"/>
    <property type="molecule type" value="Genomic_DNA"/>
</dbReference>
<organism evidence="1 2">
    <name type="scientific">Pseudodesulfovibrio profundus</name>
    <dbReference type="NCBI Taxonomy" id="57320"/>
    <lineage>
        <taxon>Bacteria</taxon>
        <taxon>Pseudomonadati</taxon>
        <taxon>Thermodesulfobacteriota</taxon>
        <taxon>Desulfovibrionia</taxon>
        <taxon>Desulfovibrionales</taxon>
        <taxon>Desulfovibrionaceae</taxon>
    </lineage>
</organism>
<sequence>MQYGLLRNRLSQSLDSQKQAVSQELSLGGSDDYANLVIVSDDVHRLIHASAAETLADYLRLLALEKPMIAKVNRLREKLNLSQIL</sequence>
<accession>A0A2C8FAR4</accession>
<keyword evidence="2" id="KW-1185">Reference proteome</keyword>